<evidence type="ECO:0000313" key="5">
    <source>
        <dbReference type="EMBL" id="MBU2665425.1"/>
    </source>
</evidence>
<keyword evidence="6" id="KW-1185">Reference proteome</keyword>
<accession>A0ABS5YPP0</accession>
<dbReference type="PROSITE" id="PS50987">
    <property type="entry name" value="HTH_ARSR_2"/>
    <property type="match status" value="1"/>
</dbReference>
<dbReference type="InterPro" id="IPR001845">
    <property type="entry name" value="HTH_ArsR_DNA-bd_dom"/>
</dbReference>
<dbReference type="EMBL" id="JAHKKG010000005">
    <property type="protein sequence ID" value="MBU2665425.1"/>
    <property type="molecule type" value="Genomic_DNA"/>
</dbReference>
<dbReference type="Pfam" id="PF01022">
    <property type="entry name" value="HTH_5"/>
    <property type="match status" value="1"/>
</dbReference>
<comment type="caution">
    <text evidence="5">The sequence shown here is derived from an EMBL/GenBank/DDBJ whole genome shotgun (WGS) entry which is preliminary data.</text>
</comment>
<dbReference type="InterPro" id="IPR051081">
    <property type="entry name" value="HTH_MetalResp_TranReg"/>
</dbReference>
<dbReference type="Proteomes" id="UP001519654">
    <property type="component" value="Unassembled WGS sequence"/>
</dbReference>
<dbReference type="PANTHER" id="PTHR33154:SF33">
    <property type="entry name" value="TRANSCRIPTIONAL REPRESSOR SDPR"/>
    <property type="match status" value="1"/>
</dbReference>
<dbReference type="InterPro" id="IPR011991">
    <property type="entry name" value="ArsR-like_HTH"/>
</dbReference>
<reference evidence="5 6" key="1">
    <citation type="submission" date="2021-06" db="EMBL/GenBank/DDBJ databases">
        <title>Actinoplanes lichenicola sp. nov., and Actinoplanes ovalisporus sp. nov., isolated from lichen in Thailand.</title>
        <authorList>
            <person name="Saeng-In P."/>
            <person name="Kanchanasin P."/>
            <person name="Yuki M."/>
            <person name="Kudo T."/>
            <person name="Ohkuma M."/>
            <person name="Phongsopitanun W."/>
            <person name="Tanasupawat S."/>
        </authorList>
    </citation>
    <scope>NUCLEOTIDE SEQUENCE [LARGE SCALE GENOMIC DNA]</scope>
    <source>
        <strain evidence="5 6">NBRC 110975</strain>
    </source>
</reference>
<evidence type="ECO:0000256" key="3">
    <source>
        <dbReference type="ARBA" id="ARBA00023163"/>
    </source>
</evidence>
<dbReference type="InterPro" id="IPR036388">
    <property type="entry name" value="WH-like_DNA-bd_sf"/>
</dbReference>
<dbReference type="InterPro" id="IPR036390">
    <property type="entry name" value="WH_DNA-bd_sf"/>
</dbReference>
<sequence>MSYAFAVDDVTAAIADPVRRQILELLRAGELPARRIAERFPISRPAVSRHLRVLRECGLVHDTLTGRERVYRVDPAPLAEVGDWIAGFARPAGFWGPRLDALETEVHRTRRDRRAQRLEDTA</sequence>
<dbReference type="NCBIfam" id="NF033788">
    <property type="entry name" value="HTH_metalloreg"/>
    <property type="match status" value="1"/>
</dbReference>
<dbReference type="Gene3D" id="1.10.10.10">
    <property type="entry name" value="Winged helix-like DNA-binding domain superfamily/Winged helix DNA-binding domain"/>
    <property type="match status" value="1"/>
</dbReference>
<gene>
    <name evidence="5" type="ORF">KOI35_18110</name>
</gene>
<proteinExistence type="predicted"/>
<evidence type="ECO:0000259" key="4">
    <source>
        <dbReference type="PROSITE" id="PS50987"/>
    </source>
</evidence>
<name>A0ABS5YPP0_9ACTN</name>
<dbReference type="CDD" id="cd00090">
    <property type="entry name" value="HTH_ARSR"/>
    <property type="match status" value="1"/>
</dbReference>
<dbReference type="SUPFAM" id="SSF46785">
    <property type="entry name" value="Winged helix' DNA-binding domain"/>
    <property type="match status" value="1"/>
</dbReference>
<protein>
    <submittedName>
        <fullName evidence="5">Metalloregulator ArsR/SmtB family transcription factor</fullName>
    </submittedName>
</protein>
<keyword evidence="3" id="KW-0804">Transcription</keyword>
<dbReference type="PANTHER" id="PTHR33154">
    <property type="entry name" value="TRANSCRIPTIONAL REGULATOR, ARSR FAMILY"/>
    <property type="match status" value="1"/>
</dbReference>
<evidence type="ECO:0000256" key="1">
    <source>
        <dbReference type="ARBA" id="ARBA00023015"/>
    </source>
</evidence>
<evidence type="ECO:0000256" key="2">
    <source>
        <dbReference type="ARBA" id="ARBA00023125"/>
    </source>
</evidence>
<dbReference type="SMART" id="SM00418">
    <property type="entry name" value="HTH_ARSR"/>
    <property type="match status" value="1"/>
</dbReference>
<organism evidence="5 6">
    <name type="scientific">Paractinoplanes bogorensis</name>
    <dbReference type="NCBI Taxonomy" id="1610840"/>
    <lineage>
        <taxon>Bacteria</taxon>
        <taxon>Bacillati</taxon>
        <taxon>Actinomycetota</taxon>
        <taxon>Actinomycetes</taxon>
        <taxon>Micromonosporales</taxon>
        <taxon>Micromonosporaceae</taxon>
        <taxon>Paractinoplanes</taxon>
    </lineage>
</organism>
<dbReference type="PRINTS" id="PR00778">
    <property type="entry name" value="HTHARSR"/>
</dbReference>
<keyword evidence="2" id="KW-0238">DNA-binding</keyword>
<keyword evidence="1" id="KW-0805">Transcription regulation</keyword>
<evidence type="ECO:0000313" key="6">
    <source>
        <dbReference type="Proteomes" id="UP001519654"/>
    </source>
</evidence>
<feature type="domain" description="HTH arsR-type" evidence="4">
    <location>
        <begin position="1"/>
        <end position="93"/>
    </location>
</feature>